<protein>
    <submittedName>
        <fullName evidence="2">Uncharacterized protein</fullName>
    </submittedName>
</protein>
<reference evidence="3" key="1">
    <citation type="journal article" date="2011" name="Proc. Natl. Acad. Sci. U.S.A.">
        <title>Obligate biotrophy features unraveled by the genomic analysis of rust fungi.</title>
        <authorList>
            <person name="Duplessis S."/>
            <person name="Cuomo C.A."/>
            <person name="Lin Y.-C."/>
            <person name="Aerts A."/>
            <person name="Tisserant E."/>
            <person name="Veneault-Fourrey C."/>
            <person name="Joly D.L."/>
            <person name="Hacquard S."/>
            <person name="Amselem J."/>
            <person name="Cantarel B.L."/>
            <person name="Chiu R."/>
            <person name="Coutinho P.M."/>
            <person name="Feau N."/>
            <person name="Field M."/>
            <person name="Frey P."/>
            <person name="Gelhaye E."/>
            <person name="Goldberg J."/>
            <person name="Grabherr M.G."/>
            <person name="Kodira C.D."/>
            <person name="Kohler A."/>
            <person name="Kuees U."/>
            <person name="Lindquist E.A."/>
            <person name="Lucas S.M."/>
            <person name="Mago R."/>
            <person name="Mauceli E."/>
            <person name="Morin E."/>
            <person name="Murat C."/>
            <person name="Pangilinan J.L."/>
            <person name="Park R."/>
            <person name="Pearson M."/>
            <person name="Quesneville H."/>
            <person name="Rouhier N."/>
            <person name="Sakthikumar S."/>
            <person name="Salamov A.A."/>
            <person name="Schmutz J."/>
            <person name="Selles B."/>
            <person name="Shapiro H."/>
            <person name="Tanguay P."/>
            <person name="Tuskan G.A."/>
            <person name="Henrissat B."/>
            <person name="Van de Peer Y."/>
            <person name="Rouze P."/>
            <person name="Ellis J.G."/>
            <person name="Dodds P.N."/>
            <person name="Schein J.E."/>
            <person name="Zhong S."/>
            <person name="Hamelin R.C."/>
            <person name="Grigoriev I.V."/>
            <person name="Szabo L.J."/>
            <person name="Martin F."/>
        </authorList>
    </citation>
    <scope>NUCLEOTIDE SEQUENCE [LARGE SCALE GENOMIC DNA]</scope>
    <source>
        <strain evidence="3">98AG31 / pathotype 3-4-7</strain>
    </source>
</reference>
<evidence type="ECO:0000313" key="2">
    <source>
        <dbReference type="EMBL" id="EGF98906.1"/>
    </source>
</evidence>
<dbReference type="Gene3D" id="3.40.50.11350">
    <property type="match status" value="1"/>
</dbReference>
<dbReference type="OrthoDB" id="3345970at2759"/>
<keyword evidence="3" id="KW-1185">Reference proteome</keyword>
<accession>F4S8Z3</accession>
<dbReference type="eggNOG" id="ENOG502RZSM">
    <property type="taxonomic scope" value="Eukaryota"/>
</dbReference>
<dbReference type="KEGG" id="mlr:MELLADRAFT_95062"/>
<name>F4S8Z3_MELLP</name>
<dbReference type="STRING" id="747676.F4S8Z3"/>
<dbReference type="GeneID" id="18937114"/>
<dbReference type="AlphaFoldDB" id="F4S8Z3"/>
<proteinExistence type="predicted"/>
<dbReference type="CDD" id="cd11296">
    <property type="entry name" value="O-FucT_like"/>
    <property type="match status" value="1"/>
</dbReference>
<dbReference type="VEuPathDB" id="FungiDB:MELLADRAFT_95062"/>
<dbReference type="EMBL" id="GL883167">
    <property type="protein sequence ID" value="EGF98906.1"/>
    <property type="molecule type" value="Genomic_DNA"/>
</dbReference>
<dbReference type="RefSeq" id="XP_007417839.1">
    <property type="nucleotide sequence ID" value="XM_007417777.1"/>
</dbReference>
<evidence type="ECO:0000313" key="3">
    <source>
        <dbReference type="Proteomes" id="UP000001072"/>
    </source>
</evidence>
<dbReference type="Proteomes" id="UP000001072">
    <property type="component" value="Unassembled WGS sequence"/>
</dbReference>
<dbReference type="InParanoid" id="F4S8Z3"/>
<organism evidence="3">
    <name type="scientific">Melampsora larici-populina (strain 98AG31 / pathotype 3-4-7)</name>
    <name type="common">Poplar leaf rust fungus</name>
    <dbReference type="NCBI Taxonomy" id="747676"/>
    <lineage>
        <taxon>Eukaryota</taxon>
        <taxon>Fungi</taxon>
        <taxon>Dikarya</taxon>
        <taxon>Basidiomycota</taxon>
        <taxon>Pucciniomycotina</taxon>
        <taxon>Pucciniomycetes</taxon>
        <taxon>Pucciniales</taxon>
        <taxon>Melampsoraceae</taxon>
        <taxon>Melampsora</taxon>
    </lineage>
</organism>
<feature type="region of interest" description="Disordered" evidence="1">
    <location>
        <begin position="269"/>
        <end position="288"/>
    </location>
</feature>
<sequence length="588" mass="66826">MITWLSRFESATLSTWSHDSRRLTKLGASKNPDAFSSSLGSLAYKPPPSKPIKDRKFLVRDWTPWLGWNNVRYTIETGLLIANLLGRELVLPGFTYATGCDFDDEVCAKLTPMFVHGVPVDLSTVSNRSQYPDPDEGTNILSPLLPSQNWKGWVLPLDVMLDLPYLQFNWNSSISLPEFLQLTSPGTKHASLLGQSSGKWSEHNNNGLSYRKIANAKFTNFSTTVLDRLPLPVEPLIPKDDTNVTLSSSIPLKVIQKCQATLQKVDQLQPRFRQKRDSSKPAQDLTSFPSWNDDLIQGDQMTGELSHHDNDLLERCIASHGYRTAYGYTLDGWWMKAPYGPTKYFRKVETMIGWWDELHAYDESILHIEGELHNGFPPGSMLWTTLEGRQNFEKLVRTAMRPPDLYDRVAAKLEKRMRERCQGRAWRAGHMRRGDFIAYQWTAKNITKQYDRIESNINASVALLKSETGLLSPAHKAYDTSLEAPRTEDPFYLATNVRSKEEIAFLRTKNVVLLNDLLDETDKADLGFSAPFTDTLAIVEQCLIMRSAFFYGDGHSSVAGWILNRRNFFGIDEKLTKIEYLKQPGDGQ</sequence>
<evidence type="ECO:0000256" key="1">
    <source>
        <dbReference type="SAM" id="MobiDB-lite"/>
    </source>
</evidence>
<dbReference type="HOGENOM" id="CLU_026393_1_0_1"/>
<gene>
    <name evidence="2" type="ORF">MELLADRAFT_95062</name>
</gene>